<dbReference type="SUPFAM" id="SSF52540">
    <property type="entry name" value="P-loop containing nucleoside triphosphate hydrolases"/>
    <property type="match status" value="1"/>
</dbReference>
<dbReference type="GO" id="GO:0007131">
    <property type="term" value="P:reciprocal meiotic recombination"/>
    <property type="evidence" value="ECO:0007669"/>
    <property type="project" value="TreeGrafter"/>
</dbReference>
<dbReference type="GO" id="GO:0033063">
    <property type="term" value="C:Rad51B-Rad51C-Rad51D-XRCC2 complex"/>
    <property type="evidence" value="ECO:0007669"/>
    <property type="project" value="TreeGrafter"/>
</dbReference>
<feature type="domain" description="Rad51-like C-terminal" evidence="3">
    <location>
        <begin position="52"/>
        <end position="226"/>
    </location>
</feature>
<dbReference type="InterPro" id="IPR027417">
    <property type="entry name" value="P-loop_NTPase"/>
</dbReference>
<dbReference type="Pfam" id="PF08423">
    <property type="entry name" value="Rad51"/>
    <property type="match status" value="1"/>
</dbReference>
<dbReference type="Gene3D" id="3.40.50.300">
    <property type="entry name" value="P-loop containing nucleotide triphosphate hydrolases"/>
    <property type="match status" value="1"/>
</dbReference>
<sequence>MDGNEQSNASISVSVGPKREKVREAFLRLGSRQFQIETMCEEINEKFKLPYGKVHELDGEFGVGKTQLCYSLMAKFLQSNPTRRAVWINRNRTLETEAFLRHYYREGEDATTSTQNMAAVLDRIMVISVEDRFEFVNTLKELLDKITSLDLRLVIVDDVDCILYESALTFRDGQGSEELLGAMRGLQALTKRGLAVIITNHLTAGDDNRLSPMLGVAWAKSISSHIGIFRHPDNSREISFRERDGTVSYVRFHITDSGLFKA</sequence>
<keyword evidence="2" id="KW-0539">Nucleus</keyword>
<dbReference type="GO" id="GO:0008094">
    <property type="term" value="F:ATP-dependent activity, acting on DNA"/>
    <property type="evidence" value="ECO:0007669"/>
    <property type="project" value="TreeGrafter"/>
</dbReference>
<dbReference type="GO" id="GO:0005657">
    <property type="term" value="C:replication fork"/>
    <property type="evidence" value="ECO:0007669"/>
    <property type="project" value="TreeGrafter"/>
</dbReference>
<dbReference type="GO" id="GO:0003697">
    <property type="term" value="F:single-stranded DNA binding"/>
    <property type="evidence" value="ECO:0007669"/>
    <property type="project" value="TreeGrafter"/>
</dbReference>
<comment type="subcellular location">
    <subcellularLocation>
        <location evidence="1">Nucleus</location>
    </subcellularLocation>
</comment>
<dbReference type="GO" id="GO:0042148">
    <property type="term" value="P:DNA strand invasion"/>
    <property type="evidence" value="ECO:0007669"/>
    <property type="project" value="TreeGrafter"/>
</dbReference>
<dbReference type="OrthoDB" id="336321at2759"/>
<dbReference type="AlphaFoldDB" id="A0A2A2JNZ6"/>
<keyword evidence="5" id="KW-1185">Reference proteome</keyword>
<proteinExistence type="predicted"/>
<dbReference type="GO" id="GO:0000400">
    <property type="term" value="F:four-way junction DNA binding"/>
    <property type="evidence" value="ECO:0007669"/>
    <property type="project" value="TreeGrafter"/>
</dbReference>
<dbReference type="Proteomes" id="UP000218231">
    <property type="component" value="Unassembled WGS sequence"/>
</dbReference>
<dbReference type="PANTHER" id="PTHR46457">
    <property type="entry name" value="DNA REPAIR PROTEIN RAD51 HOMOLOG 4"/>
    <property type="match status" value="1"/>
</dbReference>
<evidence type="ECO:0000259" key="3">
    <source>
        <dbReference type="Pfam" id="PF08423"/>
    </source>
</evidence>
<evidence type="ECO:0000313" key="4">
    <source>
        <dbReference type="EMBL" id="PAV63242.1"/>
    </source>
</evidence>
<dbReference type="InterPro" id="IPR013632">
    <property type="entry name" value="Rad51_C"/>
</dbReference>
<dbReference type="GO" id="GO:0005815">
    <property type="term" value="C:microtubule organizing center"/>
    <property type="evidence" value="ECO:0007669"/>
    <property type="project" value="TreeGrafter"/>
</dbReference>
<evidence type="ECO:0000256" key="2">
    <source>
        <dbReference type="ARBA" id="ARBA00023242"/>
    </source>
</evidence>
<name>A0A2A2JNZ6_9BILA</name>
<dbReference type="PANTHER" id="PTHR46457:SF1">
    <property type="entry name" value="DNA REPAIR PROTEIN RAD51 HOMOLOG 4"/>
    <property type="match status" value="1"/>
</dbReference>
<reference evidence="4 5" key="1">
    <citation type="journal article" date="2017" name="Curr. Biol.">
        <title>Genome architecture and evolution of a unichromosomal asexual nematode.</title>
        <authorList>
            <person name="Fradin H."/>
            <person name="Zegar C."/>
            <person name="Gutwein M."/>
            <person name="Lucas J."/>
            <person name="Kovtun M."/>
            <person name="Corcoran D."/>
            <person name="Baugh L.R."/>
            <person name="Kiontke K."/>
            <person name="Gunsalus K."/>
            <person name="Fitch D.H."/>
            <person name="Piano F."/>
        </authorList>
    </citation>
    <scope>NUCLEOTIDE SEQUENCE [LARGE SCALE GENOMIC DNA]</scope>
    <source>
        <strain evidence="4">PF1309</strain>
    </source>
</reference>
<dbReference type="EMBL" id="LIAE01010320">
    <property type="protein sequence ID" value="PAV63242.1"/>
    <property type="molecule type" value="Genomic_DNA"/>
</dbReference>
<organism evidence="4 5">
    <name type="scientific">Diploscapter pachys</name>
    <dbReference type="NCBI Taxonomy" id="2018661"/>
    <lineage>
        <taxon>Eukaryota</taxon>
        <taxon>Metazoa</taxon>
        <taxon>Ecdysozoa</taxon>
        <taxon>Nematoda</taxon>
        <taxon>Chromadorea</taxon>
        <taxon>Rhabditida</taxon>
        <taxon>Rhabditina</taxon>
        <taxon>Rhabditomorpha</taxon>
        <taxon>Rhabditoidea</taxon>
        <taxon>Rhabditidae</taxon>
        <taxon>Diploscapter</taxon>
    </lineage>
</organism>
<evidence type="ECO:0000313" key="5">
    <source>
        <dbReference type="Proteomes" id="UP000218231"/>
    </source>
</evidence>
<protein>
    <recommendedName>
        <fullName evidence="3">Rad51-like C-terminal domain-containing protein</fullName>
    </recommendedName>
</protein>
<dbReference type="GO" id="GO:0000723">
    <property type="term" value="P:telomere maintenance"/>
    <property type="evidence" value="ECO:0007669"/>
    <property type="project" value="TreeGrafter"/>
</dbReference>
<dbReference type="STRING" id="2018661.A0A2A2JNZ6"/>
<comment type="caution">
    <text evidence="4">The sequence shown here is derived from an EMBL/GenBank/DDBJ whole genome shotgun (WGS) entry which is preliminary data.</text>
</comment>
<accession>A0A2A2JNZ6</accession>
<evidence type="ECO:0000256" key="1">
    <source>
        <dbReference type="ARBA" id="ARBA00004123"/>
    </source>
</evidence>
<dbReference type="GO" id="GO:0000724">
    <property type="term" value="P:double-strand break repair via homologous recombination"/>
    <property type="evidence" value="ECO:0007669"/>
    <property type="project" value="TreeGrafter"/>
</dbReference>
<dbReference type="InterPro" id="IPR051988">
    <property type="entry name" value="HRR_RAD51_Paralog"/>
</dbReference>
<gene>
    <name evidence="4" type="ORF">WR25_24333</name>
</gene>